<protein>
    <submittedName>
        <fullName evidence="1">Uncharacterized protein</fullName>
    </submittedName>
</protein>
<dbReference type="Proteomes" id="UP001597337">
    <property type="component" value="Unassembled WGS sequence"/>
</dbReference>
<gene>
    <name evidence="1" type="ORF">ACFSJC_18320</name>
</gene>
<proteinExistence type="predicted"/>
<dbReference type="RefSeq" id="WP_386028642.1">
    <property type="nucleotide sequence ID" value="NZ_JBHUHX010000059.1"/>
</dbReference>
<evidence type="ECO:0000313" key="1">
    <source>
        <dbReference type="EMBL" id="MFD2113807.1"/>
    </source>
</evidence>
<organism evidence="1 2">
    <name type="scientific">Thiorhodococcus fuscus</name>
    <dbReference type="NCBI Taxonomy" id="527200"/>
    <lineage>
        <taxon>Bacteria</taxon>
        <taxon>Pseudomonadati</taxon>
        <taxon>Pseudomonadota</taxon>
        <taxon>Gammaproteobacteria</taxon>
        <taxon>Chromatiales</taxon>
        <taxon>Chromatiaceae</taxon>
        <taxon>Thiorhodococcus</taxon>
    </lineage>
</organism>
<reference evidence="2" key="1">
    <citation type="journal article" date="2019" name="Int. J. Syst. Evol. Microbiol.">
        <title>The Global Catalogue of Microorganisms (GCM) 10K type strain sequencing project: providing services to taxonomists for standard genome sequencing and annotation.</title>
        <authorList>
            <consortium name="The Broad Institute Genomics Platform"/>
            <consortium name="The Broad Institute Genome Sequencing Center for Infectious Disease"/>
            <person name="Wu L."/>
            <person name="Ma J."/>
        </authorList>
    </citation>
    <scope>NUCLEOTIDE SEQUENCE [LARGE SCALE GENOMIC DNA]</scope>
    <source>
        <strain evidence="2">KACC 12597</strain>
    </source>
</reference>
<accession>A0ABW4YDU7</accession>
<evidence type="ECO:0000313" key="2">
    <source>
        <dbReference type="Proteomes" id="UP001597337"/>
    </source>
</evidence>
<sequence>MGDIQTRISPDFMPVEAPWQRLREDFAYHHCLASAEELAAHVSDCANAIDLRIPVQAEFGMPPFLGRKS</sequence>
<comment type="caution">
    <text evidence="1">The sequence shown here is derived from an EMBL/GenBank/DDBJ whole genome shotgun (WGS) entry which is preliminary data.</text>
</comment>
<name>A0ABW4YDU7_9GAMM</name>
<keyword evidence="2" id="KW-1185">Reference proteome</keyword>
<dbReference type="EMBL" id="JBHUHX010000059">
    <property type="protein sequence ID" value="MFD2113807.1"/>
    <property type="molecule type" value="Genomic_DNA"/>
</dbReference>